<dbReference type="InterPro" id="IPR020605">
    <property type="entry name" value="Octanoyltransferase_CS"/>
</dbReference>
<dbReference type="Pfam" id="PF21948">
    <property type="entry name" value="LplA-B_cat"/>
    <property type="match status" value="1"/>
</dbReference>
<name>A0AAN8KIS1_PATCE</name>
<dbReference type="AlphaFoldDB" id="A0AAN8KIS1"/>
<evidence type="ECO:0000256" key="5">
    <source>
        <dbReference type="ARBA" id="ARBA00022679"/>
    </source>
</evidence>
<dbReference type="InterPro" id="IPR000544">
    <property type="entry name" value="Octanoyltransferase"/>
</dbReference>
<evidence type="ECO:0000256" key="7">
    <source>
        <dbReference type="ARBA" id="ARBA00030797"/>
    </source>
</evidence>
<organism evidence="10 11">
    <name type="scientific">Patella caerulea</name>
    <name type="common">Rayed Mediterranean limpet</name>
    <dbReference type="NCBI Taxonomy" id="87958"/>
    <lineage>
        <taxon>Eukaryota</taxon>
        <taxon>Metazoa</taxon>
        <taxon>Spiralia</taxon>
        <taxon>Lophotrochozoa</taxon>
        <taxon>Mollusca</taxon>
        <taxon>Gastropoda</taxon>
        <taxon>Patellogastropoda</taxon>
        <taxon>Patelloidea</taxon>
        <taxon>Patellidae</taxon>
        <taxon>Patella</taxon>
    </lineage>
</organism>
<evidence type="ECO:0000256" key="1">
    <source>
        <dbReference type="ARBA" id="ARBA00004173"/>
    </source>
</evidence>
<evidence type="ECO:0000256" key="3">
    <source>
        <dbReference type="ARBA" id="ARBA00007907"/>
    </source>
</evidence>
<dbReference type="NCBIfam" id="TIGR00214">
    <property type="entry name" value="lipB"/>
    <property type="match status" value="1"/>
</dbReference>
<keyword evidence="11" id="KW-1185">Reference proteome</keyword>
<dbReference type="InterPro" id="IPR004143">
    <property type="entry name" value="BPL_LPL_catalytic"/>
</dbReference>
<comment type="similarity">
    <text evidence="3">Belongs to the LipB family.</text>
</comment>
<dbReference type="GO" id="GO:0009249">
    <property type="term" value="P:protein lipoylation"/>
    <property type="evidence" value="ECO:0007669"/>
    <property type="project" value="InterPro"/>
</dbReference>
<reference evidence="10 11" key="1">
    <citation type="submission" date="2024-01" db="EMBL/GenBank/DDBJ databases">
        <title>The genome of the rayed Mediterranean limpet Patella caerulea (Linnaeus, 1758).</title>
        <authorList>
            <person name="Anh-Thu Weber A."/>
            <person name="Halstead-Nussloch G."/>
        </authorList>
    </citation>
    <scope>NUCLEOTIDE SEQUENCE [LARGE SCALE GENOMIC DNA]</scope>
    <source>
        <strain evidence="10">AATW-2023a</strain>
        <tissue evidence="10">Whole specimen</tissue>
    </source>
</reference>
<comment type="caution">
    <text evidence="10">The sequence shown here is derived from an EMBL/GenBank/DDBJ whole genome shotgun (WGS) entry which is preliminary data.</text>
</comment>
<sequence length="276" mass="31031">MTAGKRVVNVINLGRMGYLRANDVQMRHARQLLDELAGKPSSKGTNVLLLVEHTPVYTVGVRNQQYSPEDAFRLKSLGAEYYKTNRGGLITFHGPGQLVAYPVLNLQHFKPSMKWYISALENTLIKTCQKFGITARTTADTGVWVEDRKIASIGVHGSRFVTTHGCSLNCNIDLNWYKHIVPCGLQGKEVTSLTKETGQDVPLNDTISPFLSSFQEIFDCDLEYNLLEAHEMEEFIANQHLLTQRMQNIQQSVRQMSTSAVHQPQAVDPIIANPMW</sequence>
<evidence type="ECO:0000256" key="6">
    <source>
        <dbReference type="ARBA" id="ARBA00023315"/>
    </source>
</evidence>
<protein>
    <recommendedName>
        <fullName evidence="4">lipoyl(octanoyl) transferase</fullName>
        <ecNumber evidence="4">2.3.1.181</ecNumber>
    </recommendedName>
    <alternativeName>
        <fullName evidence="7">Lipoate-protein ligase B</fullName>
    </alternativeName>
    <alternativeName>
        <fullName evidence="8">Lipoyl/octanoyl transferase</fullName>
    </alternativeName>
</protein>
<dbReference type="Proteomes" id="UP001347796">
    <property type="component" value="Unassembled WGS sequence"/>
</dbReference>
<dbReference type="InterPro" id="IPR045864">
    <property type="entry name" value="aa-tRNA-synth_II/BPL/LPL"/>
</dbReference>
<comment type="subcellular location">
    <subcellularLocation>
        <location evidence="1">Mitochondrion</location>
    </subcellularLocation>
</comment>
<dbReference type="EC" id="2.3.1.181" evidence="4"/>
<dbReference type="PANTHER" id="PTHR10993:SF7">
    <property type="entry name" value="LIPOYLTRANSFERASE 2, MITOCHONDRIAL-RELATED"/>
    <property type="match status" value="1"/>
</dbReference>
<keyword evidence="5" id="KW-0808">Transferase</keyword>
<dbReference type="HAMAP" id="MF_00013">
    <property type="entry name" value="LipB"/>
    <property type="match status" value="1"/>
</dbReference>
<evidence type="ECO:0000256" key="4">
    <source>
        <dbReference type="ARBA" id="ARBA00012334"/>
    </source>
</evidence>
<dbReference type="CDD" id="cd16444">
    <property type="entry name" value="LipB"/>
    <property type="match status" value="1"/>
</dbReference>
<keyword evidence="6" id="KW-0012">Acyltransferase</keyword>
<dbReference type="GO" id="GO:0005739">
    <property type="term" value="C:mitochondrion"/>
    <property type="evidence" value="ECO:0007669"/>
    <property type="project" value="UniProtKB-SubCell"/>
</dbReference>
<dbReference type="PANTHER" id="PTHR10993">
    <property type="entry name" value="OCTANOYLTRANSFERASE"/>
    <property type="match status" value="1"/>
</dbReference>
<dbReference type="SUPFAM" id="SSF55681">
    <property type="entry name" value="Class II aaRS and biotin synthetases"/>
    <property type="match status" value="1"/>
</dbReference>
<dbReference type="NCBIfam" id="NF010925">
    <property type="entry name" value="PRK14345.1"/>
    <property type="match status" value="1"/>
</dbReference>
<dbReference type="PROSITE" id="PS51733">
    <property type="entry name" value="BPL_LPL_CATALYTIC"/>
    <property type="match status" value="1"/>
</dbReference>
<evidence type="ECO:0000256" key="2">
    <source>
        <dbReference type="ARBA" id="ARBA00004821"/>
    </source>
</evidence>
<evidence type="ECO:0000313" key="10">
    <source>
        <dbReference type="EMBL" id="KAK6195818.1"/>
    </source>
</evidence>
<dbReference type="FunFam" id="3.30.930.10:FF:000035">
    <property type="entry name" value="Putative lipoyltransferase 2, mitochondrial"/>
    <property type="match status" value="1"/>
</dbReference>
<proteinExistence type="inferred from homology"/>
<evidence type="ECO:0000256" key="8">
    <source>
        <dbReference type="ARBA" id="ARBA00033331"/>
    </source>
</evidence>
<dbReference type="GO" id="GO:0033819">
    <property type="term" value="F:lipoyl(octanoyl) transferase activity"/>
    <property type="evidence" value="ECO:0007669"/>
    <property type="project" value="UniProtKB-EC"/>
</dbReference>
<evidence type="ECO:0000313" key="11">
    <source>
        <dbReference type="Proteomes" id="UP001347796"/>
    </source>
</evidence>
<dbReference type="Gene3D" id="3.30.930.10">
    <property type="entry name" value="Bira Bifunctional Protein, Domain 2"/>
    <property type="match status" value="1"/>
</dbReference>
<evidence type="ECO:0000259" key="9">
    <source>
        <dbReference type="PROSITE" id="PS51733"/>
    </source>
</evidence>
<gene>
    <name evidence="10" type="ORF">SNE40_001171</name>
</gene>
<accession>A0AAN8KIS1</accession>
<dbReference type="PROSITE" id="PS01313">
    <property type="entry name" value="LIPB"/>
    <property type="match status" value="1"/>
</dbReference>
<feature type="domain" description="BPL/LPL catalytic" evidence="9">
    <location>
        <begin position="42"/>
        <end position="222"/>
    </location>
</feature>
<dbReference type="EMBL" id="JAZGQO010000001">
    <property type="protein sequence ID" value="KAK6195818.1"/>
    <property type="molecule type" value="Genomic_DNA"/>
</dbReference>
<comment type="pathway">
    <text evidence="2">Protein modification; protein lipoylation via endogenous pathway; protein N(6)-(lipoyl)lysine from octanoyl-[acyl-carrier-protein]: step 1/2.</text>
</comment>